<evidence type="ECO:0000256" key="3">
    <source>
        <dbReference type="SAM" id="Phobius"/>
    </source>
</evidence>
<dbReference type="Pfam" id="PF00691">
    <property type="entry name" value="OmpA"/>
    <property type="match status" value="1"/>
</dbReference>
<feature type="region of interest" description="Disordered" evidence="2">
    <location>
        <begin position="439"/>
        <end position="464"/>
    </location>
</feature>
<evidence type="ECO:0000313" key="6">
    <source>
        <dbReference type="Proteomes" id="UP000182985"/>
    </source>
</evidence>
<feature type="domain" description="OmpA-like" evidence="4">
    <location>
        <begin position="352"/>
        <end position="471"/>
    </location>
</feature>
<proteinExistence type="predicted"/>
<organism evidence="5 6">
    <name type="scientific">Brucella cytisi</name>
    <dbReference type="NCBI Taxonomy" id="407152"/>
    <lineage>
        <taxon>Bacteria</taxon>
        <taxon>Pseudomonadati</taxon>
        <taxon>Pseudomonadota</taxon>
        <taxon>Alphaproteobacteria</taxon>
        <taxon>Hyphomicrobiales</taxon>
        <taxon>Brucellaceae</taxon>
        <taxon>Brucella/Ochrobactrum group</taxon>
        <taxon>Brucella</taxon>
    </lineage>
</organism>
<evidence type="ECO:0000259" key="4">
    <source>
        <dbReference type="PROSITE" id="PS51123"/>
    </source>
</evidence>
<dbReference type="Gene3D" id="3.30.1330.60">
    <property type="entry name" value="OmpA-like domain"/>
    <property type="match status" value="1"/>
</dbReference>
<sequence length="500" mass="54437">MTKDNAKPWQDLPTIVEINDEGRKNEQMAKKMAGVLEDIIVPSASKSREAGSGWSVDQLVRSFRMGSDEVPVLVASAAPLINLAHALRQSEEQPDLGELRKVTIDAVTRYERDLASARISPERARAAHYVVCATIDDVVLSKPWGVRAGWAQSGLVSTFHMDVTGGDRVFELLDYFHQSPGTHKDLLLLIYLCLSLAFEGRTRVSARGPLELSRVRDSLYKTLLGQYGVFERELSPHWRGVTARHKPLRTSALLWTVLSLLALILGLGYLFFTLSLNSASDRTFERLAGLPPREPASVALPSRTPDPAPQPPVVQDAQPDVPVARQPSRLDNLLAFLQPEVEKNLVSLADSNGRLLVRINNSGLFATASAEVSPQFQDLLQRIGGALAAEKFRAVVIGYTDNIPIRNVQFPSNWHLSAARAKAVADILSAYTGPGAILSEGRADSNPLADNATEPGREKNRRTEILVLTDPDEKLDAVGITPAQEAPAPQAGSATPGDRP</sequence>
<dbReference type="NCBIfam" id="TIGR03349">
    <property type="entry name" value="IV_VI_DotU"/>
    <property type="match status" value="1"/>
</dbReference>
<keyword evidence="3" id="KW-0812">Transmembrane</keyword>
<feature type="region of interest" description="Disordered" evidence="2">
    <location>
        <begin position="295"/>
        <end position="319"/>
    </location>
</feature>
<dbReference type="PROSITE" id="PS51123">
    <property type="entry name" value="OMPA_2"/>
    <property type="match status" value="1"/>
</dbReference>
<evidence type="ECO:0000256" key="2">
    <source>
        <dbReference type="SAM" id="MobiDB-lite"/>
    </source>
</evidence>
<keyword evidence="6" id="KW-1185">Reference proteome</keyword>
<dbReference type="GO" id="GO:0016020">
    <property type="term" value="C:membrane"/>
    <property type="evidence" value="ECO:0007669"/>
    <property type="project" value="UniProtKB-UniRule"/>
</dbReference>
<reference evidence="5 6" key="1">
    <citation type="submission" date="2016-10" db="EMBL/GenBank/DDBJ databases">
        <title>The Draft Genome Sequence of the Potato Rhizosphere Bacteria Ochrobactrum sp. IPA7.2.</title>
        <authorList>
            <person name="Gogoleva N.E."/>
            <person name="Khlopko Y.A."/>
            <person name="Burygin G.L."/>
            <person name="Plotnikov A.O."/>
        </authorList>
    </citation>
    <scope>NUCLEOTIDE SEQUENCE [LARGE SCALE GENOMIC DNA]</scope>
    <source>
        <strain evidence="5 6">IPA7.2</strain>
    </source>
</reference>
<feature type="compositionally biased region" description="Basic and acidic residues" evidence="2">
    <location>
        <begin position="455"/>
        <end position="464"/>
    </location>
</feature>
<dbReference type="PANTHER" id="PTHR38033:SF1">
    <property type="entry name" value="DOTU FAMILY TYPE IV_VI SECRETION SYSTEM PROTEIN"/>
    <property type="match status" value="1"/>
</dbReference>
<dbReference type="Pfam" id="PF09850">
    <property type="entry name" value="DotU"/>
    <property type="match status" value="1"/>
</dbReference>
<dbReference type="InterPro" id="IPR036737">
    <property type="entry name" value="OmpA-like_sf"/>
</dbReference>
<protein>
    <submittedName>
        <fullName evidence="5">Cell envelope biogenesis protein OmpA</fullName>
    </submittedName>
</protein>
<dbReference type="AlphaFoldDB" id="A0A1J6HGR7"/>
<feature type="region of interest" description="Disordered" evidence="2">
    <location>
        <begin position="477"/>
        <end position="500"/>
    </location>
</feature>
<evidence type="ECO:0000256" key="1">
    <source>
        <dbReference type="PROSITE-ProRule" id="PRU00473"/>
    </source>
</evidence>
<keyword evidence="1 3" id="KW-0472">Membrane</keyword>
<dbReference type="OrthoDB" id="345640at2"/>
<dbReference type="InterPro" id="IPR006665">
    <property type="entry name" value="OmpA-like"/>
</dbReference>
<feature type="transmembrane region" description="Helical" evidence="3">
    <location>
        <begin position="252"/>
        <end position="272"/>
    </location>
</feature>
<dbReference type="InterPro" id="IPR038522">
    <property type="entry name" value="T4/T6SS_DotU_sf"/>
</dbReference>
<comment type="caution">
    <text evidence="5">The sequence shown here is derived from an EMBL/GenBank/DDBJ whole genome shotgun (WGS) entry which is preliminary data.</text>
</comment>
<dbReference type="Gene3D" id="1.25.40.590">
    <property type="entry name" value="Type IV / VI secretion system, DotU"/>
    <property type="match status" value="1"/>
</dbReference>
<gene>
    <name evidence="5" type="ORF">BLA27_20430</name>
</gene>
<dbReference type="Proteomes" id="UP000182985">
    <property type="component" value="Unassembled WGS sequence"/>
</dbReference>
<dbReference type="NCBIfam" id="NF038228">
    <property type="entry name" value="IcmH_DotU_IVB"/>
    <property type="match status" value="1"/>
</dbReference>
<dbReference type="SUPFAM" id="SSF103088">
    <property type="entry name" value="OmpA-like"/>
    <property type="match status" value="1"/>
</dbReference>
<evidence type="ECO:0000313" key="5">
    <source>
        <dbReference type="EMBL" id="OIS91665.1"/>
    </source>
</evidence>
<keyword evidence="3" id="KW-1133">Transmembrane helix</keyword>
<dbReference type="EMBL" id="MOEC01000025">
    <property type="protein sequence ID" value="OIS91665.1"/>
    <property type="molecule type" value="Genomic_DNA"/>
</dbReference>
<dbReference type="CDD" id="cd07185">
    <property type="entry name" value="OmpA_C-like"/>
    <property type="match status" value="1"/>
</dbReference>
<dbReference type="InterPro" id="IPR017733">
    <property type="entry name" value="OmpA-like_dom_proteobacteria"/>
</dbReference>
<dbReference type="InterPro" id="IPR017732">
    <property type="entry name" value="T4/T6SS_DotU"/>
</dbReference>
<dbReference type="RefSeq" id="WP_071633324.1">
    <property type="nucleotide sequence ID" value="NZ_MOEC01000025.1"/>
</dbReference>
<accession>A0A1J6HGR7</accession>
<dbReference type="PANTHER" id="PTHR38033">
    <property type="entry name" value="MEMBRANE PROTEIN-RELATED"/>
    <property type="match status" value="1"/>
</dbReference>
<name>A0A1J6HGR7_9HYPH</name>
<dbReference type="NCBIfam" id="TIGR03350">
    <property type="entry name" value="type_VI_ompA"/>
    <property type="match status" value="1"/>
</dbReference>